<evidence type="ECO:0000256" key="1">
    <source>
        <dbReference type="SAM" id="MobiDB-lite"/>
    </source>
</evidence>
<evidence type="ECO:0000313" key="3">
    <source>
        <dbReference type="Proteomes" id="UP000237631"/>
    </source>
</evidence>
<evidence type="ECO:0000313" key="2">
    <source>
        <dbReference type="EMBL" id="PPJ56675.1"/>
    </source>
</evidence>
<protein>
    <submittedName>
        <fullName evidence="2">Uncharacterized protein</fullName>
    </submittedName>
</protein>
<dbReference type="Proteomes" id="UP000237631">
    <property type="component" value="Unassembled WGS sequence"/>
</dbReference>
<comment type="caution">
    <text evidence="2">The sequence shown here is derived from an EMBL/GenBank/DDBJ whole genome shotgun (WGS) entry which is preliminary data.</text>
</comment>
<dbReference type="EMBL" id="PNEN01000514">
    <property type="protein sequence ID" value="PPJ56675.1"/>
    <property type="molecule type" value="Genomic_DNA"/>
</dbReference>
<dbReference type="AlphaFoldDB" id="A0A2S6CAD4"/>
<sequence length="203" mass="23012">MEATKMTNIPLPSIARSPAKRGSRTYHPLRKLKHEQEDRATSTLLNTFSAHSTILGVIEFIETILHHHQRLGTDLTVQQRIQNAIARLKLGATYVIPSRKGPPQLKVGSWAQGLLRGRMVQALMFTGKTFFVMSGGRLNRKIVDHACMLMRIEYDPTQRGVFFCVTEHCVAHDAVFEMTLEWNERLKVADAVIEEVSDDESEE</sequence>
<reference evidence="3" key="1">
    <citation type="journal article" date="2017" name="bioRxiv">
        <title>Conservation of a gene cluster reveals novel cercosporin biosynthetic mechanisms and extends production to the genus Colletotrichum.</title>
        <authorList>
            <person name="de Jonge R."/>
            <person name="Ebert M.K."/>
            <person name="Huitt-Roehl C.R."/>
            <person name="Pal P."/>
            <person name="Suttle J.C."/>
            <person name="Spanner R.E."/>
            <person name="Neubauer J.D."/>
            <person name="Jurick W.M.II."/>
            <person name="Stott K.A."/>
            <person name="Secor G.A."/>
            <person name="Thomma B.P.H.J."/>
            <person name="Van de Peer Y."/>
            <person name="Townsend C.A."/>
            <person name="Bolton M.D."/>
        </authorList>
    </citation>
    <scope>NUCLEOTIDE SEQUENCE [LARGE SCALE GENOMIC DNA]</scope>
    <source>
        <strain evidence="3">CBS538.71</strain>
    </source>
</reference>
<keyword evidence="3" id="KW-1185">Reference proteome</keyword>
<organism evidence="2 3">
    <name type="scientific">Cercospora berteroae</name>
    <dbReference type="NCBI Taxonomy" id="357750"/>
    <lineage>
        <taxon>Eukaryota</taxon>
        <taxon>Fungi</taxon>
        <taxon>Dikarya</taxon>
        <taxon>Ascomycota</taxon>
        <taxon>Pezizomycotina</taxon>
        <taxon>Dothideomycetes</taxon>
        <taxon>Dothideomycetidae</taxon>
        <taxon>Mycosphaerellales</taxon>
        <taxon>Mycosphaerellaceae</taxon>
        <taxon>Cercospora</taxon>
    </lineage>
</organism>
<feature type="region of interest" description="Disordered" evidence="1">
    <location>
        <begin position="1"/>
        <end position="24"/>
    </location>
</feature>
<name>A0A2S6CAD4_9PEZI</name>
<gene>
    <name evidence="2" type="ORF">CBER1_08711</name>
</gene>
<accession>A0A2S6CAD4</accession>
<proteinExistence type="predicted"/>
<dbReference type="OrthoDB" id="3637522at2759"/>